<protein>
    <submittedName>
        <fullName evidence="2">Uncharacterized protein</fullName>
    </submittedName>
</protein>
<feature type="coiled-coil region" evidence="1">
    <location>
        <begin position="1"/>
        <end position="28"/>
    </location>
</feature>
<evidence type="ECO:0000313" key="2">
    <source>
        <dbReference type="EMBL" id="KAB1138830.1"/>
    </source>
</evidence>
<name>A0A643JRJ1_9ACTN</name>
<sequence>MGDLRDRLAEAEDKATGLAAELADAHRRHAMKIEQLNSLRNQALAALGLRREEIRQLTEEVKDLSRHIAWLEKVLREAWRAVGHHVDALGSAVDLVVDLAGRLVDTDDADSPVPPAQ</sequence>
<reference evidence="2 3" key="1">
    <citation type="submission" date="2019-09" db="EMBL/GenBank/DDBJ databases">
        <title>Screening of Novel Bioactive Compounds from Soil-Associated.</title>
        <authorList>
            <person name="Zhao S."/>
        </authorList>
    </citation>
    <scope>NUCLEOTIDE SEQUENCE [LARGE SCALE GENOMIC DNA]</scope>
    <source>
        <strain evidence="2 3">HIT-DPA4</strain>
    </source>
</reference>
<accession>A0A643JRJ1</accession>
<evidence type="ECO:0000313" key="3">
    <source>
        <dbReference type="Proteomes" id="UP000442707"/>
    </source>
</evidence>
<gene>
    <name evidence="2" type="ORF">F7R91_41690</name>
</gene>
<dbReference type="EMBL" id="VZRB01000092">
    <property type="protein sequence ID" value="KAB1138830.1"/>
    <property type="molecule type" value="Genomic_DNA"/>
</dbReference>
<comment type="caution">
    <text evidence="2">The sequence shown here is derived from an EMBL/GenBank/DDBJ whole genome shotgun (WGS) entry which is preliminary data.</text>
</comment>
<evidence type="ECO:0000256" key="1">
    <source>
        <dbReference type="SAM" id="Coils"/>
    </source>
</evidence>
<organism evidence="2 3">
    <name type="scientific">Streptomyces luteolifulvus</name>
    <dbReference type="NCBI Taxonomy" id="2615112"/>
    <lineage>
        <taxon>Bacteria</taxon>
        <taxon>Bacillati</taxon>
        <taxon>Actinomycetota</taxon>
        <taxon>Actinomycetes</taxon>
        <taxon>Kitasatosporales</taxon>
        <taxon>Streptomycetaceae</taxon>
        <taxon>Streptomyces</taxon>
    </lineage>
</organism>
<keyword evidence="1" id="KW-0175">Coiled coil</keyword>
<dbReference type="Proteomes" id="UP000442707">
    <property type="component" value="Unassembled WGS sequence"/>
</dbReference>
<dbReference type="AlphaFoldDB" id="A0A643JRJ1"/>
<keyword evidence="3" id="KW-1185">Reference proteome</keyword>
<proteinExistence type="predicted"/>